<dbReference type="Pfam" id="PF26496">
    <property type="entry name" value="DUF8163"/>
    <property type="match status" value="1"/>
</dbReference>
<gene>
    <name evidence="3" type="ordered locus">Halru_2874</name>
</gene>
<sequence>MPVAAAVGIQAVVAVAVLGPAGIVLAAVTAAGWALAGTPYGLAAGHVALVGLEPSTLALGSLAAVEGCFLAVLVASLVRGPATGRSIAAAGAVLVAAGGVAWLTQDHLAAWATMTVAALTVAPISYGIYRYHLVRYRTERRPDAPTPTDAPEDPTT</sequence>
<feature type="transmembrane region" description="Helical" evidence="1">
    <location>
        <begin position="109"/>
        <end position="129"/>
    </location>
</feature>
<keyword evidence="1" id="KW-0812">Transmembrane</keyword>
<dbReference type="AlphaFoldDB" id="L0IFA8"/>
<feature type="transmembrane region" description="Helical" evidence="1">
    <location>
        <begin position="57"/>
        <end position="78"/>
    </location>
</feature>
<dbReference type="InterPro" id="IPR058477">
    <property type="entry name" value="DUF8163"/>
</dbReference>
<keyword evidence="1" id="KW-0472">Membrane</keyword>
<dbReference type="eggNOG" id="arCOG11232">
    <property type="taxonomic scope" value="Archaea"/>
</dbReference>
<dbReference type="KEGG" id="hru:Halru_2874"/>
<protein>
    <recommendedName>
        <fullName evidence="2">DUF8163 domain-containing protein</fullName>
    </recommendedName>
</protein>
<dbReference type="Proteomes" id="UP000010846">
    <property type="component" value="Chromosome"/>
</dbReference>
<dbReference type="HOGENOM" id="CLU_1682651_0_0_2"/>
<feature type="domain" description="DUF8163" evidence="2">
    <location>
        <begin position="5"/>
        <end position="135"/>
    </location>
</feature>
<proteinExistence type="predicted"/>
<feature type="transmembrane region" description="Helical" evidence="1">
    <location>
        <begin position="85"/>
        <end position="103"/>
    </location>
</feature>
<evidence type="ECO:0000256" key="1">
    <source>
        <dbReference type="SAM" id="Phobius"/>
    </source>
</evidence>
<keyword evidence="4" id="KW-1185">Reference proteome</keyword>
<keyword evidence="1" id="KW-1133">Transmembrane helix</keyword>
<dbReference type="EMBL" id="CP003050">
    <property type="protein sequence ID" value="AGB17444.1"/>
    <property type="molecule type" value="Genomic_DNA"/>
</dbReference>
<dbReference type="STRING" id="797302.Halru_2874"/>
<evidence type="ECO:0000259" key="2">
    <source>
        <dbReference type="Pfam" id="PF26496"/>
    </source>
</evidence>
<accession>L0IFA8</accession>
<evidence type="ECO:0000313" key="4">
    <source>
        <dbReference type="Proteomes" id="UP000010846"/>
    </source>
</evidence>
<evidence type="ECO:0000313" key="3">
    <source>
        <dbReference type="EMBL" id="AGB17444.1"/>
    </source>
</evidence>
<name>L0IFA8_HALRX</name>
<reference evidence="3" key="1">
    <citation type="submission" date="2011-09" db="EMBL/GenBank/DDBJ databases">
        <title>Complete sequence of Halovivax ruber XH-70.</title>
        <authorList>
            <consortium name="US DOE Joint Genome Institute"/>
            <person name="Lucas S."/>
            <person name="Han J."/>
            <person name="Lapidus A."/>
            <person name="Cheng J.-F."/>
            <person name="Goodwin L."/>
            <person name="Pitluck S."/>
            <person name="Peters L."/>
            <person name="Mikhailova N."/>
            <person name="Davenport K."/>
            <person name="Detter J.C."/>
            <person name="Han C."/>
            <person name="Tapia R."/>
            <person name="Land M."/>
            <person name="Hauser L."/>
            <person name="Kyrpides N."/>
            <person name="Ivanova N."/>
            <person name="Pagani I."/>
            <person name="Sproer C."/>
            <person name="Anderson I."/>
            <person name="Woyke T."/>
        </authorList>
    </citation>
    <scope>NUCLEOTIDE SEQUENCE</scope>
    <source>
        <strain evidence="3">XH-70</strain>
    </source>
</reference>
<organism evidence="3 4">
    <name type="scientific">Halovivax ruber (strain DSM 18193 / JCM 13892 / XH-70)</name>
    <dbReference type="NCBI Taxonomy" id="797302"/>
    <lineage>
        <taxon>Archaea</taxon>
        <taxon>Methanobacteriati</taxon>
        <taxon>Methanobacteriota</taxon>
        <taxon>Stenosarchaea group</taxon>
        <taxon>Halobacteria</taxon>
        <taxon>Halobacteriales</taxon>
        <taxon>Natrialbaceae</taxon>
        <taxon>Halovivax</taxon>
    </lineage>
</organism>